<keyword evidence="7 12" id="KW-0675">Receptor</keyword>
<dbReference type="GO" id="GO:0004984">
    <property type="term" value="F:olfactory receptor activity"/>
    <property type="evidence" value="ECO:0007669"/>
    <property type="project" value="InterPro"/>
</dbReference>
<keyword evidence="4 12" id="KW-0552">Olfaction</keyword>
<accession>A0A7D0TD77</accession>
<evidence type="ECO:0000256" key="8">
    <source>
        <dbReference type="ARBA" id="ARBA00023224"/>
    </source>
</evidence>
<evidence type="ECO:0000256" key="12">
    <source>
        <dbReference type="RuleBase" id="RU351113"/>
    </source>
</evidence>
<keyword evidence="2 12" id="KW-0716">Sensory transduction</keyword>
<dbReference type="EMBL" id="MN133035">
    <property type="protein sequence ID" value="QGW50708.1"/>
    <property type="molecule type" value="mRNA"/>
</dbReference>
<evidence type="ECO:0000256" key="11">
    <source>
        <dbReference type="ARBA" id="ARBA00038679"/>
    </source>
</evidence>
<evidence type="ECO:0000256" key="9">
    <source>
        <dbReference type="ARBA" id="ARBA00037764"/>
    </source>
</evidence>
<feature type="transmembrane region" description="Helical" evidence="12">
    <location>
        <begin position="181"/>
        <end position="201"/>
    </location>
</feature>
<comment type="subcellular location">
    <subcellularLocation>
        <location evidence="12">Cell membrane</location>
        <topology evidence="12">Multi-pass membrane protein</topology>
    </subcellularLocation>
    <subcellularLocation>
        <location evidence="1">Membrane</location>
        <topology evidence="1">Multi-pass membrane protein</topology>
    </subcellularLocation>
</comment>
<dbReference type="GO" id="GO:0007165">
    <property type="term" value="P:signal transduction"/>
    <property type="evidence" value="ECO:0007669"/>
    <property type="project" value="UniProtKB-KW"/>
</dbReference>
<dbReference type="PANTHER" id="PTHR21137">
    <property type="entry name" value="ODORANT RECEPTOR"/>
    <property type="match status" value="1"/>
</dbReference>
<protein>
    <recommendedName>
        <fullName evidence="12">Odorant receptor</fullName>
    </recommendedName>
</protein>
<feature type="transmembrane region" description="Helical" evidence="12">
    <location>
        <begin position="27"/>
        <end position="51"/>
    </location>
</feature>
<dbReference type="PANTHER" id="PTHR21137:SF37">
    <property type="entry name" value="ODORANT RECEPTOR 46A, ISOFORM B-RELATED"/>
    <property type="match status" value="1"/>
</dbReference>
<evidence type="ECO:0000256" key="7">
    <source>
        <dbReference type="ARBA" id="ARBA00023170"/>
    </source>
</evidence>
<reference evidence="13" key="1">
    <citation type="submission" date="2019-07" db="EMBL/GenBank/DDBJ databases">
        <title>Identification and Expression Pattern of Chemosensory Genes from the Transcriptome of the Propsilocerus akamusi.</title>
        <authorList>
            <person name="Yan C."/>
            <person name="Pan L."/>
        </authorList>
    </citation>
    <scope>NUCLEOTIDE SEQUENCE</scope>
</reference>
<sequence>MDVKVTFKIPLQILRALGLWNSGAHTVWYYFSCLVLQILIHFSTIGYLLYLFQTEDVREFSEVISVLMTNSAAIIKSLNILLRLRQIKKLLKSAEGLLLLFEASQLNGCIEKNVNRGLKSFKAYLYSAILTCTLSGLIPIVNYQQHILPYKMFIPFDYKCSDIRFILTAAWQTVTTLTGGAIVVSLDIVPVLFMCYATGFLEELKTRLDKITVNREKQNLSVNGTRLRLFDSNILTQMEQKCFDKSLNDEFSKCIKAHQMTKSFIFDIQEIFASVIMIQGYITTIILCTTVFVLSLVETSAFIKLSTYMIPMAIETFLPCYFGNDVLIASSKISDGIFHSNWIHADNQFKTAMKIFIENTKRPLKILAFGICNSAYSLYAVLRSVNQ</sequence>
<keyword evidence="6 12" id="KW-0472">Membrane</keyword>
<name>A0A7D0TD77_9DIPT</name>
<feature type="transmembrane region" description="Helical" evidence="12">
    <location>
        <begin position="123"/>
        <end position="143"/>
    </location>
</feature>
<comment type="function">
    <text evidence="9">Odorant receptor which mediates acceptance or avoidance behavior, depending on its substrates. The odorant receptor repertoire encodes a large collection of odor stimuli that vary widely in identity, intensity, and duration. May form a complex with Orco to form odorant-sensing units, providing sensitive and prolonged odorant signaling and calcium permeability.</text>
</comment>
<proteinExistence type="evidence at transcript level"/>
<feature type="transmembrane region" description="Helical" evidence="12">
    <location>
        <begin position="271"/>
        <end position="295"/>
    </location>
</feature>
<dbReference type="InterPro" id="IPR004117">
    <property type="entry name" value="7tm6_olfct_rcpt"/>
</dbReference>
<evidence type="ECO:0000256" key="1">
    <source>
        <dbReference type="ARBA" id="ARBA00004141"/>
    </source>
</evidence>
<dbReference type="GO" id="GO:0005886">
    <property type="term" value="C:plasma membrane"/>
    <property type="evidence" value="ECO:0007669"/>
    <property type="project" value="UniProtKB-SubCell"/>
</dbReference>
<keyword evidence="3 12" id="KW-0812">Transmembrane</keyword>
<comment type="similarity">
    <text evidence="10">Belongs to the insect chemoreceptor superfamily. Heteromeric odorant receptor channel (TC 1.A.69) family. Or2a subfamily.</text>
</comment>
<evidence type="ECO:0000256" key="5">
    <source>
        <dbReference type="ARBA" id="ARBA00022989"/>
    </source>
</evidence>
<feature type="transmembrane region" description="Helical" evidence="12">
    <location>
        <begin position="63"/>
        <end position="82"/>
    </location>
</feature>
<keyword evidence="8 12" id="KW-0807">Transducer</keyword>
<comment type="caution">
    <text evidence="12">Lacks conserved residue(s) required for the propagation of feature annotation.</text>
</comment>
<comment type="subunit">
    <text evidence="11">Interacts with Orco. Complexes exist early in the endomembrane system in olfactory sensory neurons (OSNs), coupling these complexes to the conserved ciliary trafficking pathway.</text>
</comment>
<dbReference type="GO" id="GO:0005549">
    <property type="term" value="F:odorant binding"/>
    <property type="evidence" value="ECO:0007669"/>
    <property type="project" value="InterPro"/>
</dbReference>
<evidence type="ECO:0000256" key="3">
    <source>
        <dbReference type="ARBA" id="ARBA00022692"/>
    </source>
</evidence>
<organism evidence="13">
    <name type="scientific">Propsilocerus akamusi</name>
    <dbReference type="NCBI Taxonomy" id="903466"/>
    <lineage>
        <taxon>Eukaryota</taxon>
        <taxon>Metazoa</taxon>
        <taxon>Ecdysozoa</taxon>
        <taxon>Arthropoda</taxon>
        <taxon>Hexapoda</taxon>
        <taxon>Insecta</taxon>
        <taxon>Pterygota</taxon>
        <taxon>Neoptera</taxon>
        <taxon>Endopterygota</taxon>
        <taxon>Diptera</taxon>
        <taxon>Nematocera</taxon>
        <taxon>Chironomoidea</taxon>
        <taxon>Chironomidae</taxon>
        <taxon>Propsilocerus</taxon>
    </lineage>
</organism>
<evidence type="ECO:0000256" key="4">
    <source>
        <dbReference type="ARBA" id="ARBA00022725"/>
    </source>
</evidence>
<keyword evidence="5 12" id="KW-1133">Transmembrane helix</keyword>
<evidence type="ECO:0000256" key="10">
    <source>
        <dbReference type="ARBA" id="ARBA00037946"/>
    </source>
</evidence>
<evidence type="ECO:0000256" key="6">
    <source>
        <dbReference type="ARBA" id="ARBA00023136"/>
    </source>
</evidence>
<evidence type="ECO:0000313" key="13">
    <source>
        <dbReference type="EMBL" id="QGW50708.1"/>
    </source>
</evidence>
<evidence type="ECO:0000256" key="2">
    <source>
        <dbReference type="ARBA" id="ARBA00022606"/>
    </source>
</evidence>
<dbReference type="Pfam" id="PF02949">
    <property type="entry name" value="7tm_6"/>
    <property type="match status" value="1"/>
</dbReference>
<dbReference type="AlphaFoldDB" id="A0A7D0TD77"/>